<name>A0A395NE92_TRIAR</name>
<comment type="caution">
    <text evidence="2">The sequence shown here is derived from an EMBL/GenBank/DDBJ whole genome shotgun (WGS) entry which is preliminary data.</text>
</comment>
<evidence type="ECO:0000313" key="2">
    <source>
        <dbReference type="EMBL" id="RFU74415.1"/>
    </source>
</evidence>
<feature type="compositionally biased region" description="Basic and acidic residues" evidence="1">
    <location>
        <begin position="551"/>
        <end position="561"/>
    </location>
</feature>
<feature type="region of interest" description="Disordered" evidence="1">
    <location>
        <begin position="544"/>
        <end position="577"/>
    </location>
</feature>
<feature type="compositionally biased region" description="Basic and acidic residues" evidence="1">
    <location>
        <begin position="326"/>
        <end position="335"/>
    </location>
</feature>
<proteinExistence type="predicted"/>
<feature type="compositionally biased region" description="Low complexity" evidence="1">
    <location>
        <begin position="562"/>
        <end position="572"/>
    </location>
</feature>
<dbReference type="OrthoDB" id="4161595at2759"/>
<dbReference type="EMBL" id="PXOA01000539">
    <property type="protein sequence ID" value="RFU74415.1"/>
    <property type="molecule type" value="Genomic_DNA"/>
</dbReference>
<keyword evidence="3" id="KW-1185">Reference proteome</keyword>
<gene>
    <name evidence="2" type="ORF">TARUN_7846</name>
</gene>
<dbReference type="STRING" id="490622.A0A395NE92"/>
<feature type="region of interest" description="Disordered" evidence="1">
    <location>
        <begin position="437"/>
        <end position="457"/>
    </location>
</feature>
<dbReference type="AlphaFoldDB" id="A0A395NE92"/>
<feature type="compositionally biased region" description="Basic and acidic residues" evidence="1">
    <location>
        <begin position="306"/>
        <end position="319"/>
    </location>
</feature>
<feature type="region of interest" description="Disordered" evidence="1">
    <location>
        <begin position="306"/>
        <end position="357"/>
    </location>
</feature>
<protein>
    <submittedName>
        <fullName evidence="2">Uncharacterized protein</fullName>
    </submittedName>
</protein>
<accession>A0A395NE92</accession>
<evidence type="ECO:0000313" key="3">
    <source>
        <dbReference type="Proteomes" id="UP000266272"/>
    </source>
</evidence>
<dbReference type="Proteomes" id="UP000266272">
    <property type="component" value="Unassembled WGS sequence"/>
</dbReference>
<reference evidence="2 3" key="1">
    <citation type="journal article" date="2018" name="PLoS Pathog.">
        <title>Evolution of structural diversity of trichothecenes, a family of toxins produced by plant pathogenic and entomopathogenic fungi.</title>
        <authorList>
            <person name="Proctor R.H."/>
            <person name="McCormick S.P."/>
            <person name="Kim H.S."/>
            <person name="Cardoza R.E."/>
            <person name="Stanley A.M."/>
            <person name="Lindo L."/>
            <person name="Kelly A."/>
            <person name="Brown D.W."/>
            <person name="Lee T."/>
            <person name="Vaughan M.M."/>
            <person name="Alexander N.J."/>
            <person name="Busman M."/>
            <person name="Gutierrez S."/>
        </authorList>
    </citation>
    <scope>NUCLEOTIDE SEQUENCE [LARGE SCALE GENOMIC DNA]</scope>
    <source>
        <strain evidence="2 3">IBT 40837</strain>
    </source>
</reference>
<feature type="region of interest" description="Disordered" evidence="1">
    <location>
        <begin position="1"/>
        <end position="34"/>
    </location>
</feature>
<evidence type="ECO:0000256" key="1">
    <source>
        <dbReference type="SAM" id="MobiDB-lite"/>
    </source>
</evidence>
<sequence length="662" mass="74167">MDESAERGSLIQAEEPEQTIPITHQGFDEPERRISNQYTGRNRHAGEVDSRLPVCEANPQTQSRVPDLVSDITPPLPHSDRSMAREASLEALGATSAILLEEEPRCMFVDDCQTGSQLRKAISHLFGRNKACTLRIPKHVWVYYCRKHYQRIRYRNAKTYPLNQMHLVTMQINRLQKWSDENQRQGLGPYIKLWTLTLRKREQNRLDKEGGAIDEGDEDSPETQYGSAAPEWIIERLGTGYTTEQMLEVAERLYREIEDGTLSQVPEVEFLPDIIESEARSIVKLVRSRKQARTAVKVGEIKAPKRKVSEAADSLHERNSSLSHQHGTDEAESPSRKRVHLSPPPSIGQQQPHQMPLPSIMMPAYASSHVPMPPTDAQSAIPRSLPVIPRMRVSSASHPQDSDAHLHALSSSEFQRPSPFNGTHSYEPQQCSTHYHLGIDSAHQPPPFPRDRDHQSYQRLPSISAHLSAASDFNNPNFTIPSYRTSGAFGDNLNVPRPPHLRSYSDNLPTAQPPLEYPRPASSSGAVQSGLICFDDRAMSTSAHQLNNRGCSREQWPEPDHSYAASRSRSSALQQQNYCPSRAVYDQDARPQMDNSPQASAYFGLAPSPAHGPLLGPVPTFLGPTKLGAASGRVEYEAQRYGNTWPHADQVVTRATREVREE</sequence>
<organism evidence="2 3">
    <name type="scientific">Trichoderma arundinaceum</name>
    <dbReference type="NCBI Taxonomy" id="490622"/>
    <lineage>
        <taxon>Eukaryota</taxon>
        <taxon>Fungi</taxon>
        <taxon>Dikarya</taxon>
        <taxon>Ascomycota</taxon>
        <taxon>Pezizomycotina</taxon>
        <taxon>Sordariomycetes</taxon>
        <taxon>Hypocreomycetidae</taxon>
        <taxon>Hypocreales</taxon>
        <taxon>Hypocreaceae</taxon>
        <taxon>Trichoderma</taxon>
    </lineage>
</organism>